<evidence type="ECO:0000256" key="5">
    <source>
        <dbReference type="HAMAP-Rule" id="MF_00099"/>
    </source>
</evidence>
<feature type="domain" description="Response regulatory" evidence="9">
    <location>
        <begin position="5"/>
        <end position="122"/>
    </location>
</feature>
<keyword evidence="3 5" id="KW-0378">Hydrolase</keyword>
<feature type="active site" evidence="5 6">
    <location>
        <position position="502"/>
    </location>
</feature>
<keyword evidence="5 7" id="KW-0597">Phosphoprotein</keyword>
<dbReference type="Pfam" id="PF00072">
    <property type="entry name" value="Response_reg"/>
    <property type="match status" value="1"/>
</dbReference>
<dbReference type="PROSITE" id="PS50122">
    <property type="entry name" value="CHEB"/>
    <property type="match status" value="1"/>
</dbReference>
<comment type="similarity">
    <text evidence="5">Belongs to the CheB family.</text>
</comment>
<evidence type="ECO:0000313" key="12">
    <source>
        <dbReference type="Proteomes" id="UP001595715"/>
    </source>
</evidence>
<feature type="region of interest" description="Disordered" evidence="8">
    <location>
        <begin position="140"/>
        <end position="168"/>
    </location>
</feature>
<dbReference type="SUPFAM" id="SSF52738">
    <property type="entry name" value="Methylesterase CheB, C-terminal domain"/>
    <property type="match status" value="1"/>
</dbReference>
<sequence>MALYRVLVADDSAFMRKIISDMINADKQFEIVATASNGRQAVDATVLMKPDVIMMDLEMPEMNGLEALVQVMRKRPTPTVMMSSTSDDGTRMTIQALQYGAFDFIRKPAGPTSPDIKTVGDQMLEKLRIAVESNVAASIAATDAEDEARPDSTGDEAQTAEPARKRQTAEWQEWQAAMAAQMQSDEAEIIKDKPVTAELTAKKSTPALPVEEEQPVHAQRKDTVLPPKTQRPPEIPAVRELAPLSQSRTFEPEKPRRAAVPPLEHKPVPSQPAPETAVTPPKPEPKKALEPPKPAASAPAAAIKPEPKPAPRPAVSSQVPTAKPSAKPEVKPEVKPAAASTSKPIPIAADLMDEPIAPRVKKQTAKQTNFRHLVAIGTSTGGPRALHEVITALPENLPAPVLVVQHMPPKFTHSLAQRLDSFSALQVTEAVNNERVYAGVVYIAPGGLHMELAKDGQGYYIRLTEQPPRGGHRPSVDVMFESCAPFTELQRHSVIMTGMGSDGAKGMKTLMESGGKTAIAESEETCVVYGMPRSAVENGAAKTVVPLGRIAGAIVDAVMK</sequence>
<gene>
    <name evidence="5" type="primary">cheB</name>
    <name evidence="11" type="ORF">ACFOZ8_28415</name>
</gene>
<feature type="modified residue" description="4-aspartylphosphate" evidence="5 7">
    <location>
        <position position="56"/>
    </location>
</feature>
<dbReference type="InterPro" id="IPR001789">
    <property type="entry name" value="Sig_transdc_resp-reg_receiver"/>
</dbReference>
<evidence type="ECO:0000256" key="8">
    <source>
        <dbReference type="SAM" id="MobiDB-lite"/>
    </source>
</evidence>
<dbReference type="Gene3D" id="3.40.50.2300">
    <property type="match status" value="1"/>
</dbReference>
<evidence type="ECO:0000259" key="10">
    <source>
        <dbReference type="PROSITE" id="PS50122"/>
    </source>
</evidence>
<comment type="catalytic activity">
    <reaction evidence="4 5">
        <text>[protein]-L-glutamate 5-O-methyl ester + H2O = L-glutamyl-[protein] + methanol + H(+)</text>
        <dbReference type="Rhea" id="RHEA:23236"/>
        <dbReference type="Rhea" id="RHEA-COMP:10208"/>
        <dbReference type="Rhea" id="RHEA-COMP:10311"/>
        <dbReference type="ChEBI" id="CHEBI:15377"/>
        <dbReference type="ChEBI" id="CHEBI:15378"/>
        <dbReference type="ChEBI" id="CHEBI:17790"/>
        <dbReference type="ChEBI" id="CHEBI:29973"/>
        <dbReference type="ChEBI" id="CHEBI:82795"/>
        <dbReference type="EC" id="3.1.1.61"/>
    </reaction>
</comment>
<dbReference type="InterPro" id="IPR035909">
    <property type="entry name" value="CheB_C"/>
</dbReference>
<dbReference type="SMART" id="SM00448">
    <property type="entry name" value="REC"/>
    <property type="match status" value="1"/>
</dbReference>
<dbReference type="SUPFAM" id="SSF52172">
    <property type="entry name" value="CheY-like"/>
    <property type="match status" value="1"/>
</dbReference>
<dbReference type="InterPro" id="IPR000673">
    <property type="entry name" value="Sig_transdc_resp-reg_Me-estase"/>
</dbReference>
<evidence type="ECO:0000256" key="7">
    <source>
        <dbReference type="PROSITE-ProRule" id="PRU00169"/>
    </source>
</evidence>
<evidence type="ECO:0000259" key="9">
    <source>
        <dbReference type="PROSITE" id="PS50110"/>
    </source>
</evidence>
<dbReference type="EC" id="3.5.1.44" evidence="5"/>
<comment type="caution">
    <text evidence="11">The sequence shown here is derived from an EMBL/GenBank/DDBJ whole genome shotgun (WGS) entry which is preliminary data.</text>
</comment>
<dbReference type="Proteomes" id="UP001595715">
    <property type="component" value="Unassembled WGS sequence"/>
</dbReference>
<dbReference type="PROSITE" id="PS50110">
    <property type="entry name" value="RESPONSE_REGULATORY"/>
    <property type="match status" value="1"/>
</dbReference>
<evidence type="ECO:0000256" key="3">
    <source>
        <dbReference type="ARBA" id="ARBA00022801"/>
    </source>
</evidence>
<reference evidence="12" key="1">
    <citation type="journal article" date="2019" name="Int. J. Syst. Evol. Microbiol.">
        <title>The Global Catalogue of Microorganisms (GCM) 10K type strain sequencing project: providing services to taxonomists for standard genome sequencing and annotation.</title>
        <authorList>
            <consortium name="The Broad Institute Genomics Platform"/>
            <consortium name="The Broad Institute Genome Sequencing Center for Infectious Disease"/>
            <person name="Wu L."/>
            <person name="Ma J."/>
        </authorList>
    </citation>
    <scope>NUCLEOTIDE SEQUENCE [LARGE SCALE GENOMIC DNA]</scope>
    <source>
        <strain evidence="12">IBRC-M 10987</strain>
    </source>
</reference>
<name>A0ABV8KCF1_9BACL</name>
<protein>
    <recommendedName>
        <fullName evidence="5">Protein-glutamate methylesterase/protein-glutamine glutaminase</fullName>
        <ecNumber evidence="5">3.1.1.61</ecNumber>
        <ecNumber evidence="5">3.5.1.44</ecNumber>
    </recommendedName>
</protein>
<comment type="catalytic activity">
    <reaction evidence="5">
        <text>L-glutaminyl-[protein] + H2O = L-glutamyl-[protein] + NH4(+)</text>
        <dbReference type="Rhea" id="RHEA:16441"/>
        <dbReference type="Rhea" id="RHEA-COMP:10207"/>
        <dbReference type="Rhea" id="RHEA-COMP:10208"/>
        <dbReference type="ChEBI" id="CHEBI:15377"/>
        <dbReference type="ChEBI" id="CHEBI:28938"/>
        <dbReference type="ChEBI" id="CHEBI:29973"/>
        <dbReference type="ChEBI" id="CHEBI:30011"/>
        <dbReference type="EC" id="3.5.1.44"/>
    </reaction>
</comment>
<dbReference type="EC" id="3.1.1.61" evidence="5"/>
<comment type="domain">
    <text evidence="5">Contains a C-terminal catalytic domain, and an N-terminal region which modulates catalytic activity.</text>
</comment>
<keyword evidence="2 5" id="KW-0145">Chemotaxis</keyword>
<dbReference type="PANTHER" id="PTHR42872">
    <property type="entry name" value="PROTEIN-GLUTAMATE METHYLESTERASE/PROTEIN-GLUTAMINE GLUTAMINASE"/>
    <property type="match status" value="1"/>
</dbReference>
<feature type="region of interest" description="Disordered" evidence="8">
    <location>
        <begin position="200"/>
        <end position="340"/>
    </location>
</feature>
<proteinExistence type="inferred from homology"/>
<feature type="compositionally biased region" description="Low complexity" evidence="8">
    <location>
        <begin position="295"/>
        <end position="304"/>
    </location>
</feature>
<dbReference type="EMBL" id="JBHSAM010000036">
    <property type="protein sequence ID" value="MFC4103547.1"/>
    <property type="molecule type" value="Genomic_DNA"/>
</dbReference>
<feature type="active site" evidence="5 6">
    <location>
        <position position="379"/>
    </location>
</feature>
<evidence type="ECO:0000256" key="4">
    <source>
        <dbReference type="ARBA" id="ARBA00048267"/>
    </source>
</evidence>
<evidence type="ECO:0000256" key="6">
    <source>
        <dbReference type="PROSITE-ProRule" id="PRU00050"/>
    </source>
</evidence>
<feature type="domain" description="CheB-type methylesterase" evidence="10">
    <location>
        <begin position="367"/>
        <end position="560"/>
    </location>
</feature>
<dbReference type="RefSeq" id="WP_377722133.1">
    <property type="nucleotide sequence ID" value="NZ_JBHSAM010000036.1"/>
</dbReference>
<dbReference type="CDD" id="cd17541">
    <property type="entry name" value="REC_CheB-like"/>
    <property type="match status" value="1"/>
</dbReference>
<comment type="subcellular location">
    <subcellularLocation>
        <location evidence="5">Cytoplasm</location>
    </subcellularLocation>
</comment>
<dbReference type="InterPro" id="IPR008248">
    <property type="entry name" value="CheB-like"/>
</dbReference>
<evidence type="ECO:0000256" key="1">
    <source>
        <dbReference type="ARBA" id="ARBA00022490"/>
    </source>
</evidence>
<comment type="PTM">
    <text evidence="5">Phosphorylated by CheA. Phosphorylation of the N-terminal regulatory domain activates the methylesterase activity.</text>
</comment>
<dbReference type="HAMAP" id="MF_00099">
    <property type="entry name" value="CheB_chemtxs"/>
    <property type="match status" value="1"/>
</dbReference>
<feature type="active site" evidence="5 6">
    <location>
        <position position="406"/>
    </location>
</feature>
<dbReference type="CDD" id="cd16432">
    <property type="entry name" value="CheB_Rec"/>
    <property type="match status" value="1"/>
</dbReference>
<dbReference type="Pfam" id="PF01339">
    <property type="entry name" value="CheB_methylest"/>
    <property type="match status" value="1"/>
</dbReference>
<dbReference type="InterPro" id="IPR011006">
    <property type="entry name" value="CheY-like_superfamily"/>
</dbReference>
<comment type="function">
    <text evidence="5">Involved in chemotaxis. Part of a chemotaxis signal transduction system that modulates chemotaxis in response to various stimuli. Catalyzes the demethylation of specific methylglutamate residues introduced into the chemoreceptors (methyl-accepting chemotaxis proteins or MCP) by CheR. Also mediates the irreversible deamidation of specific glutamine residues to glutamic acid.</text>
</comment>
<evidence type="ECO:0000256" key="2">
    <source>
        <dbReference type="ARBA" id="ARBA00022500"/>
    </source>
</evidence>
<keyword evidence="12" id="KW-1185">Reference proteome</keyword>
<dbReference type="PANTHER" id="PTHR42872:SF6">
    <property type="entry name" value="PROTEIN-GLUTAMATE METHYLESTERASE_PROTEIN-GLUTAMINE GLUTAMINASE"/>
    <property type="match status" value="1"/>
</dbReference>
<evidence type="ECO:0000313" key="11">
    <source>
        <dbReference type="EMBL" id="MFC4103547.1"/>
    </source>
</evidence>
<dbReference type="Gene3D" id="3.40.50.180">
    <property type="entry name" value="Methylesterase CheB, C-terminal domain"/>
    <property type="match status" value="1"/>
</dbReference>
<keyword evidence="1 5" id="KW-0963">Cytoplasm</keyword>
<organism evidence="11 12">
    <name type="scientific">Paenibacillus xanthanilyticus</name>
    <dbReference type="NCBI Taxonomy" id="1783531"/>
    <lineage>
        <taxon>Bacteria</taxon>
        <taxon>Bacillati</taxon>
        <taxon>Bacillota</taxon>
        <taxon>Bacilli</taxon>
        <taxon>Bacillales</taxon>
        <taxon>Paenibacillaceae</taxon>
        <taxon>Paenibacillus</taxon>
    </lineage>
</organism>
<accession>A0ABV8KCF1</accession>